<sequence length="266" mass="29965">MRVSTKCTFFLTLIAVLASLFFVVGCNQASAQSSLQGKTIIVGTSGAYAPWTFTKVGKLQGFEIDVWEEMARRNGFKVEYKLAKFSGLLGMLNAGQIDTIAHQMSITEKRKELYDFTEPYAYSYYDFSVKKDSSIKTVDDLKGKKIGCWLGGNGEATLRQVNKDYNLNLDIKTYDGAPIEKETELGRVDACWQGEIKTKTIIEQENLDLRLLGQRLTFEVNAYPFTKKAENKALLEQISKTIHEMHEDGTLSALSEKWFGLDTTKN</sequence>
<dbReference type="PANTHER" id="PTHR35936">
    <property type="entry name" value="MEMBRANE-BOUND LYTIC MUREIN TRANSGLYCOSYLASE F"/>
    <property type="match status" value="1"/>
</dbReference>
<dbReference type="SUPFAM" id="SSF53850">
    <property type="entry name" value="Periplasmic binding protein-like II"/>
    <property type="match status" value="1"/>
</dbReference>
<name>A0A644YSP5_9ZZZZ</name>
<evidence type="ECO:0000259" key="2">
    <source>
        <dbReference type="SMART" id="SM00062"/>
    </source>
</evidence>
<accession>A0A644YSP5</accession>
<dbReference type="InterPro" id="IPR001638">
    <property type="entry name" value="Solute-binding_3/MltF_N"/>
</dbReference>
<organism evidence="3">
    <name type="scientific">bioreactor metagenome</name>
    <dbReference type="NCBI Taxonomy" id="1076179"/>
    <lineage>
        <taxon>unclassified sequences</taxon>
        <taxon>metagenomes</taxon>
        <taxon>ecological metagenomes</taxon>
    </lineage>
</organism>
<dbReference type="AlphaFoldDB" id="A0A644YSP5"/>
<dbReference type="SMART" id="SM00062">
    <property type="entry name" value="PBPb"/>
    <property type="match status" value="1"/>
</dbReference>
<dbReference type="Pfam" id="PF00497">
    <property type="entry name" value="SBP_bac_3"/>
    <property type="match status" value="1"/>
</dbReference>
<dbReference type="EMBL" id="VSSQ01006122">
    <property type="protein sequence ID" value="MPM31605.1"/>
    <property type="molecule type" value="Genomic_DNA"/>
</dbReference>
<feature type="domain" description="Solute-binding protein family 3/N-terminal" evidence="2">
    <location>
        <begin position="39"/>
        <end position="262"/>
    </location>
</feature>
<gene>
    <name evidence="3" type="primary">yxeM_2</name>
    <name evidence="3" type="ORF">SDC9_78161</name>
</gene>
<proteinExistence type="predicted"/>
<evidence type="ECO:0000256" key="1">
    <source>
        <dbReference type="ARBA" id="ARBA00022729"/>
    </source>
</evidence>
<reference evidence="3" key="1">
    <citation type="submission" date="2019-08" db="EMBL/GenBank/DDBJ databases">
        <authorList>
            <person name="Kucharzyk K."/>
            <person name="Murdoch R.W."/>
            <person name="Higgins S."/>
            <person name="Loffler F."/>
        </authorList>
    </citation>
    <scope>NUCLEOTIDE SEQUENCE</scope>
</reference>
<dbReference type="Gene3D" id="3.40.190.10">
    <property type="entry name" value="Periplasmic binding protein-like II"/>
    <property type="match status" value="2"/>
</dbReference>
<keyword evidence="1" id="KW-0732">Signal</keyword>
<protein>
    <submittedName>
        <fullName evidence="3">Putative amino-acid-binding protein YxeM</fullName>
    </submittedName>
</protein>
<evidence type="ECO:0000313" key="3">
    <source>
        <dbReference type="EMBL" id="MPM31605.1"/>
    </source>
</evidence>
<comment type="caution">
    <text evidence="3">The sequence shown here is derived from an EMBL/GenBank/DDBJ whole genome shotgun (WGS) entry which is preliminary data.</text>
</comment>
<dbReference type="PROSITE" id="PS51257">
    <property type="entry name" value="PROKAR_LIPOPROTEIN"/>
    <property type="match status" value="1"/>
</dbReference>
<dbReference type="PANTHER" id="PTHR35936:SF19">
    <property type="entry name" value="AMINO-ACID-BINDING PROTEIN YXEM-RELATED"/>
    <property type="match status" value="1"/>
</dbReference>